<comment type="caution">
    <text evidence="2">The sequence shown here is derived from an EMBL/GenBank/DDBJ whole genome shotgun (WGS) entry which is preliminary data.</text>
</comment>
<accession>A0AAV0UCR9</accession>
<organism evidence="2 3">
    <name type="scientific">Peronospora destructor</name>
    <dbReference type="NCBI Taxonomy" id="86335"/>
    <lineage>
        <taxon>Eukaryota</taxon>
        <taxon>Sar</taxon>
        <taxon>Stramenopiles</taxon>
        <taxon>Oomycota</taxon>
        <taxon>Peronosporomycetes</taxon>
        <taxon>Peronosporales</taxon>
        <taxon>Peronosporaceae</taxon>
        <taxon>Peronospora</taxon>
    </lineage>
</organism>
<feature type="domain" description="RNA-polymerase II-associated protein 3-like C-terminal" evidence="1">
    <location>
        <begin position="2"/>
        <end position="74"/>
    </location>
</feature>
<proteinExistence type="predicted"/>
<gene>
    <name evidence="2" type="ORF">PDE001_LOCUS5341</name>
</gene>
<dbReference type="PANTHER" id="PTHR47329">
    <property type="entry name" value="OS05G0129900 PROTEIN"/>
    <property type="match status" value="1"/>
</dbReference>
<dbReference type="Pfam" id="PF13877">
    <property type="entry name" value="RPAP3_C"/>
    <property type="match status" value="1"/>
</dbReference>
<sequence length="109" mass="12469">MVDPPTLRRIFRTAIESDVLCEIFHVLRYAVLPVSKTNASLPTGTMSFVLTFISELTKVPRFNMTIMLLSDSDKEDVAWVVQYLEALAKKNSKIDEHQVANLRKLYQLP</sequence>
<evidence type="ECO:0000313" key="2">
    <source>
        <dbReference type="EMBL" id="CAI5733240.1"/>
    </source>
</evidence>
<protein>
    <recommendedName>
        <fullName evidence="1">RNA-polymerase II-associated protein 3-like C-terminal domain-containing protein</fullName>
    </recommendedName>
</protein>
<keyword evidence="3" id="KW-1185">Reference proteome</keyword>
<dbReference type="Proteomes" id="UP001162029">
    <property type="component" value="Unassembled WGS sequence"/>
</dbReference>
<dbReference type="InterPro" id="IPR025986">
    <property type="entry name" value="RPAP3-like_C"/>
</dbReference>
<reference evidence="2" key="1">
    <citation type="submission" date="2022-12" db="EMBL/GenBank/DDBJ databases">
        <authorList>
            <person name="Webb A."/>
        </authorList>
    </citation>
    <scope>NUCLEOTIDE SEQUENCE</scope>
    <source>
        <strain evidence="2">Pd1</strain>
    </source>
</reference>
<dbReference type="AlphaFoldDB" id="A0AAV0UCR9"/>
<dbReference type="EMBL" id="CANTFM010000992">
    <property type="protein sequence ID" value="CAI5733240.1"/>
    <property type="molecule type" value="Genomic_DNA"/>
</dbReference>
<evidence type="ECO:0000259" key="1">
    <source>
        <dbReference type="Pfam" id="PF13877"/>
    </source>
</evidence>
<name>A0AAV0UCR9_9STRA</name>
<evidence type="ECO:0000313" key="3">
    <source>
        <dbReference type="Proteomes" id="UP001162029"/>
    </source>
</evidence>
<dbReference type="PANTHER" id="PTHR47329:SF1">
    <property type="entry name" value="OS05G0129900 PROTEIN"/>
    <property type="match status" value="1"/>
</dbReference>